<dbReference type="Pfam" id="PF03943">
    <property type="entry name" value="TAP_C"/>
    <property type="match status" value="1"/>
</dbReference>
<dbReference type="InterPro" id="IPR030217">
    <property type="entry name" value="NXF_fam"/>
</dbReference>
<dbReference type="Gene3D" id="3.80.10.10">
    <property type="entry name" value="Ribonuclease Inhibitor"/>
    <property type="match status" value="1"/>
</dbReference>
<comment type="subcellular location">
    <subcellularLocation>
        <location evidence="1">Nucleus</location>
    </subcellularLocation>
</comment>
<evidence type="ECO:0000256" key="7">
    <source>
        <dbReference type="ARBA" id="ARBA00023242"/>
    </source>
</evidence>
<evidence type="ECO:0000256" key="6">
    <source>
        <dbReference type="ARBA" id="ARBA00022816"/>
    </source>
</evidence>
<dbReference type="GO" id="GO:0017070">
    <property type="term" value="F:U6 snRNA binding"/>
    <property type="evidence" value="ECO:0007669"/>
    <property type="project" value="EnsemblFungi"/>
</dbReference>
<dbReference type="InterPro" id="IPR009060">
    <property type="entry name" value="UBA-like_sf"/>
</dbReference>
<dbReference type="Pfam" id="PF22602">
    <property type="entry name" value="NXF_NTF2"/>
    <property type="match status" value="1"/>
</dbReference>
<evidence type="ECO:0000259" key="9">
    <source>
        <dbReference type="PROSITE" id="PS50177"/>
    </source>
</evidence>
<dbReference type="GO" id="GO:0005643">
    <property type="term" value="C:nuclear pore"/>
    <property type="evidence" value="ECO:0007669"/>
    <property type="project" value="EnsemblFungi"/>
</dbReference>
<dbReference type="EMBL" id="FQNF01000062">
    <property type="protein sequence ID" value="SGZ40742.1"/>
    <property type="molecule type" value="Genomic_DNA"/>
</dbReference>
<dbReference type="InterPro" id="IPR032675">
    <property type="entry name" value="LRR_dom_sf"/>
</dbReference>
<dbReference type="GO" id="GO:0005737">
    <property type="term" value="C:cytoplasm"/>
    <property type="evidence" value="ECO:0007669"/>
    <property type="project" value="EnsemblFungi"/>
</dbReference>
<feature type="domain" description="TAP-C" evidence="10">
    <location>
        <begin position="561"/>
        <end position="612"/>
    </location>
</feature>
<evidence type="ECO:0000259" key="10">
    <source>
        <dbReference type="PROSITE" id="PS51281"/>
    </source>
</evidence>
<dbReference type="SUPFAM" id="SSF54427">
    <property type="entry name" value="NTF2-like"/>
    <property type="match status" value="1"/>
</dbReference>
<dbReference type="InterPro" id="IPR032710">
    <property type="entry name" value="NTF2-like_dom_sf"/>
</dbReference>
<dbReference type="InterPro" id="IPR005637">
    <property type="entry name" value="TAP_C_dom"/>
</dbReference>
<dbReference type="GO" id="GO:0071528">
    <property type="term" value="P:tRNA re-export from nucleus"/>
    <property type="evidence" value="ECO:0007669"/>
    <property type="project" value="EnsemblFungi"/>
</dbReference>
<evidence type="ECO:0008006" key="13">
    <source>
        <dbReference type="Google" id="ProtNLM"/>
    </source>
</evidence>
<accession>A0A1L0FMF1</accession>
<feature type="region of interest" description="Disordered" evidence="8">
    <location>
        <begin position="1"/>
        <end position="25"/>
    </location>
</feature>
<dbReference type="CDD" id="cd14342">
    <property type="entry name" value="UBA_TAP-C"/>
    <property type="match status" value="1"/>
</dbReference>
<dbReference type="SUPFAM" id="SSF46934">
    <property type="entry name" value="UBA-like"/>
    <property type="match status" value="1"/>
</dbReference>
<dbReference type="InterPro" id="IPR018222">
    <property type="entry name" value="Nuclear_transport_factor_2_euk"/>
</dbReference>
<dbReference type="GO" id="GO:0030623">
    <property type="term" value="F:U5 snRNA binding"/>
    <property type="evidence" value="ECO:0007669"/>
    <property type="project" value="EnsemblFungi"/>
</dbReference>
<evidence type="ECO:0000256" key="8">
    <source>
        <dbReference type="SAM" id="MobiDB-lite"/>
    </source>
</evidence>
<comment type="similarity">
    <text evidence="2">Belongs to the NXF family.</text>
</comment>
<evidence type="ECO:0000256" key="4">
    <source>
        <dbReference type="ARBA" id="ARBA00022614"/>
    </source>
</evidence>
<keyword evidence="6" id="KW-0509">mRNA transport</keyword>
<keyword evidence="3" id="KW-0813">Transport</keyword>
<keyword evidence="5" id="KW-0677">Repeat</keyword>
<dbReference type="Gene3D" id="1.10.8.10">
    <property type="entry name" value="DNA helicase RuvA subunit, C-terminal domain"/>
    <property type="match status" value="1"/>
</dbReference>
<dbReference type="VEuPathDB" id="FungiDB:HGUI_02942"/>
<organism evidence="11 12">
    <name type="scientific">Hanseniaspora guilliermondii</name>
    <dbReference type="NCBI Taxonomy" id="56406"/>
    <lineage>
        <taxon>Eukaryota</taxon>
        <taxon>Fungi</taxon>
        <taxon>Dikarya</taxon>
        <taxon>Ascomycota</taxon>
        <taxon>Saccharomycotina</taxon>
        <taxon>Saccharomycetes</taxon>
        <taxon>Saccharomycodales</taxon>
        <taxon>Saccharomycodaceae</taxon>
        <taxon>Hanseniaspora</taxon>
    </lineage>
</organism>
<evidence type="ECO:0000313" key="11">
    <source>
        <dbReference type="EMBL" id="SGZ40742.1"/>
    </source>
</evidence>
<dbReference type="GO" id="GO:0000055">
    <property type="term" value="P:ribosomal large subunit export from nucleus"/>
    <property type="evidence" value="ECO:0007669"/>
    <property type="project" value="EnsemblFungi"/>
</dbReference>
<name>A0A1L0FMF1_9ASCO</name>
<gene>
    <name evidence="11" type="ORF">HGUI_02942</name>
</gene>
<dbReference type="PANTHER" id="PTHR10662">
    <property type="entry name" value="NUCLEAR RNA EXPORT FACTOR"/>
    <property type="match status" value="1"/>
</dbReference>
<dbReference type="GO" id="GO:0008033">
    <property type="term" value="P:tRNA processing"/>
    <property type="evidence" value="ECO:0007669"/>
    <property type="project" value="EnsemblFungi"/>
</dbReference>
<keyword evidence="4" id="KW-0433">Leucine-rich repeat</keyword>
<dbReference type="AlphaFoldDB" id="A0A1L0FMF1"/>
<keyword evidence="7" id="KW-0539">Nucleus</keyword>
<evidence type="ECO:0000256" key="5">
    <source>
        <dbReference type="ARBA" id="ARBA00022737"/>
    </source>
</evidence>
<keyword evidence="12" id="KW-1185">Reference proteome</keyword>
<evidence type="ECO:0000256" key="1">
    <source>
        <dbReference type="ARBA" id="ARBA00004123"/>
    </source>
</evidence>
<dbReference type="GO" id="GO:0030619">
    <property type="term" value="F:U1 snRNA binding"/>
    <property type="evidence" value="ECO:0007669"/>
    <property type="project" value="EnsemblFungi"/>
</dbReference>
<dbReference type="SMART" id="SM00804">
    <property type="entry name" value="TAP_C"/>
    <property type="match status" value="1"/>
</dbReference>
<reference evidence="12" key="1">
    <citation type="submission" date="2016-11" db="EMBL/GenBank/DDBJ databases">
        <authorList>
            <person name="Guldener U."/>
        </authorList>
    </citation>
    <scope>NUCLEOTIDE SEQUENCE [LARGE SCALE GENOMIC DNA]</scope>
</reference>
<feature type="region of interest" description="Disordered" evidence="8">
    <location>
        <begin position="534"/>
        <end position="554"/>
    </location>
</feature>
<evidence type="ECO:0000313" key="12">
    <source>
        <dbReference type="Proteomes" id="UP000183365"/>
    </source>
</evidence>
<feature type="domain" description="NTF2" evidence="9">
    <location>
        <begin position="318"/>
        <end position="513"/>
    </location>
</feature>
<protein>
    <recommendedName>
        <fullName evidence="13">mRNA export factor MEX67</fullName>
    </recommendedName>
</protein>
<dbReference type="GO" id="GO:0016973">
    <property type="term" value="P:poly(A)+ mRNA export from nucleus"/>
    <property type="evidence" value="ECO:0007669"/>
    <property type="project" value="EnsemblFungi"/>
</dbReference>
<dbReference type="OrthoDB" id="25872at2759"/>
<dbReference type="InterPro" id="IPR001611">
    <property type="entry name" value="Leu-rich_rpt"/>
</dbReference>
<evidence type="ECO:0000256" key="2">
    <source>
        <dbReference type="ARBA" id="ARBA00009285"/>
    </source>
</evidence>
<dbReference type="InterPro" id="IPR002075">
    <property type="entry name" value="NTF2_dom"/>
</dbReference>
<dbReference type="PROSITE" id="PS50177">
    <property type="entry name" value="NTF2_DOMAIN"/>
    <property type="match status" value="1"/>
</dbReference>
<sequence>MYHNRYNNGYNNHNNYNSSNAHPNNVPVKFTGGGIHPNMNGKDFQNFIYKKTKIHLYNYQIPKHHQQTNGGYYTFTAEVANKGLAQNLCTFSSMLKYNNAHPPIKIEIADGNNNSASRLNQVTANTSSGTGKVLNEYVLQRYNPAAKMLNLANFAQDQLLSATGLLSNTHKLTLGLLKIVDLLQKNDGIVIETLDLSGNGFKDLHDIKELPMIIPNLVNLSLSNNIIGKSNIFTLNWKNKFKKLRELIVTNNPLCNTAGFQNDILVAFPKLIVLNSQLIRDEAKVNALFSVIPPNPAQPTEQGKLQQFVFETPDIGSYTTQFVANFFNLWDDQVNRQQLTSLYQQESQFSLSVDSSIPPSAVDDADQNPNFNIYNNLNRNLNKLTMSSSQATKNNRASRVFKGNMAIGQVFNQLPSTKHFLMEDPKAYSIQNIKYSTINGMMVTIHGYYEELADPIDKSSMPKQSNNVRRGGRYNSYNQGTNIKYGKKCFDRTLCLIPGENGTPIIASDILNIRAFEKAAWNYESPALNKPISQGSTVSNPAYPNGPQATPSANMVATTPEEKQQLCLKVQQYTKLNQEWAIMLCQQSNWNYDLAIRGFTSSQANIPPNAYQ</sequence>
<dbReference type="GO" id="GO:0030621">
    <property type="term" value="F:U4 snRNA binding"/>
    <property type="evidence" value="ECO:0007669"/>
    <property type="project" value="EnsemblFungi"/>
</dbReference>
<dbReference type="Gene3D" id="3.10.450.50">
    <property type="match status" value="1"/>
</dbReference>
<dbReference type="SUPFAM" id="SSF52058">
    <property type="entry name" value="L domain-like"/>
    <property type="match status" value="1"/>
</dbReference>
<dbReference type="GO" id="GO:0015288">
    <property type="term" value="F:porin activity"/>
    <property type="evidence" value="ECO:0007669"/>
    <property type="project" value="EnsemblFungi"/>
</dbReference>
<dbReference type="PANTHER" id="PTHR10662:SF22">
    <property type="entry name" value="NUCLEAR RNA EXPORT FACTOR 1"/>
    <property type="match status" value="1"/>
</dbReference>
<proteinExistence type="inferred from homology"/>
<dbReference type="GO" id="GO:0042272">
    <property type="term" value="C:nuclear RNA export factor complex"/>
    <property type="evidence" value="ECO:0007669"/>
    <property type="project" value="EnsemblFungi"/>
</dbReference>
<dbReference type="GO" id="GO:0000049">
    <property type="term" value="F:tRNA binding"/>
    <property type="evidence" value="ECO:0007669"/>
    <property type="project" value="EnsemblFungi"/>
</dbReference>
<dbReference type="Proteomes" id="UP000183365">
    <property type="component" value="Unassembled WGS sequence"/>
</dbReference>
<dbReference type="PROSITE" id="PS51450">
    <property type="entry name" value="LRR"/>
    <property type="match status" value="1"/>
</dbReference>
<dbReference type="GO" id="GO:0030620">
    <property type="term" value="F:U2 snRNA binding"/>
    <property type="evidence" value="ECO:0007669"/>
    <property type="project" value="EnsemblFungi"/>
</dbReference>
<dbReference type="GO" id="GO:0000056">
    <property type="term" value="P:ribosomal small subunit export from nucleus"/>
    <property type="evidence" value="ECO:0007669"/>
    <property type="project" value="EnsemblFungi"/>
</dbReference>
<dbReference type="PROSITE" id="PS51281">
    <property type="entry name" value="TAP_C"/>
    <property type="match status" value="1"/>
</dbReference>
<evidence type="ECO:0000256" key="3">
    <source>
        <dbReference type="ARBA" id="ARBA00022448"/>
    </source>
</evidence>